<dbReference type="InterPro" id="IPR035930">
    <property type="entry name" value="FomD-like_sf"/>
</dbReference>
<comment type="caution">
    <text evidence="2">The sequence shown here is derived from an EMBL/GenBank/DDBJ whole genome shotgun (WGS) entry which is preliminary data.</text>
</comment>
<evidence type="ECO:0000313" key="3">
    <source>
        <dbReference type="Proteomes" id="UP001589862"/>
    </source>
</evidence>
<reference evidence="2 3" key="1">
    <citation type="submission" date="2024-09" db="EMBL/GenBank/DDBJ databases">
        <authorList>
            <person name="Sun Q."/>
            <person name="Mori K."/>
        </authorList>
    </citation>
    <scope>NUCLEOTIDE SEQUENCE [LARGE SCALE GENOMIC DNA]</scope>
    <source>
        <strain evidence="2 3">NCAIM B.02604</strain>
    </source>
</reference>
<accession>A0ABV6P6X2</accession>
<proteinExistence type="predicted"/>
<dbReference type="Pfam" id="PF04167">
    <property type="entry name" value="DUF402"/>
    <property type="match status" value="1"/>
</dbReference>
<protein>
    <submittedName>
        <fullName evidence="2">DUF402 domain-containing protein</fullName>
    </submittedName>
</protein>
<dbReference type="EMBL" id="JBHLUB010000001">
    <property type="protein sequence ID" value="MFC0580890.1"/>
    <property type="molecule type" value="Genomic_DNA"/>
</dbReference>
<keyword evidence="3" id="KW-1185">Reference proteome</keyword>
<name>A0ABV6P6X2_9MICC</name>
<sequence length="195" mass="22011">MHFTDATKTAETLQTGDMIVARAWKYDGRPHWVVPGTYLGSDEHGYWVYQGRGCFVSRPGVGFYAGNDAVSLFPYSGDYIATCYGKGRGRSRIYVDISTALRADPIRPTGFDFHSIDMDLDVILTQSGEVLIDDEDEFVEHTHQMGYPATLVEQTQQTCQQVHRDIAARHAPFDETTIESWLRRGRELTLQEATP</sequence>
<feature type="domain" description="DUF402" evidence="1">
    <location>
        <begin position="27"/>
        <end position="169"/>
    </location>
</feature>
<evidence type="ECO:0000313" key="2">
    <source>
        <dbReference type="EMBL" id="MFC0580890.1"/>
    </source>
</evidence>
<dbReference type="InterPro" id="IPR007295">
    <property type="entry name" value="DUF402"/>
</dbReference>
<dbReference type="Gene3D" id="2.40.380.10">
    <property type="entry name" value="FomD-like"/>
    <property type="match status" value="1"/>
</dbReference>
<dbReference type="Proteomes" id="UP001589862">
    <property type="component" value="Unassembled WGS sequence"/>
</dbReference>
<dbReference type="SUPFAM" id="SSF159234">
    <property type="entry name" value="FomD-like"/>
    <property type="match status" value="1"/>
</dbReference>
<evidence type="ECO:0000259" key="1">
    <source>
        <dbReference type="Pfam" id="PF04167"/>
    </source>
</evidence>
<organism evidence="2 3">
    <name type="scientific">Micrococcoides hystricis</name>
    <dbReference type="NCBI Taxonomy" id="1572761"/>
    <lineage>
        <taxon>Bacteria</taxon>
        <taxon>Bacillati</taxon>
        <taxon>Actinomycetota</taxon>
        <taxon>Actinomycetes</taxon>
        <taxon>Micrococcales</taxon>
        <taxon>Micrococcaceae</taxon>
        <taxon>Micrococcoides</taxon>
    </lineage>
</organism>
<dbReference type="RefSeq" id="WP_377457286.1">
    <property type="nucleotide sequence ID" value="NZ_JBHLUB010000001.1"/>
</dbReference>
<gene>
    <name evidence="2" type="ORF">ACFFFR_00595</name>
</gene>